<dbReference type="EMBL" id="CALTRL010005254">
    <property type="protein sequence ID" value="CAH7684208.1"/>
    <property type="molecule type" value="Genomic_DNA"/>
</dbReference>
<evidence type="ECO:0000313" key="14">
    <source>
        <dbReference type="EMBL" id="CAH7684208.1"/>
    </source>
</evidence>
<feature type="region of interest" description="Disordered" evidence="11">
    <location>
        <begin position="446"/>
        <end position="480"/>
    </location>
</feature>
<comment type="subcellular location">
    <subcellularLocation>
        <location evidence="2">Cell membrane</location>
        <topology evidence="2">Lipid-anchor</topology>
        <topology evidence="2">GPI-anchor</topology>
    </subcellularLocation>
</comment>
<reference evidence="14" key="1">
    <citation type="submission" date="2022-06" db="EMBL/GenBank/DDBJ databases">
        <authorList>
            <consortium name="SYNGENTA / RWTH Aachen University"/>
        </authorList>
    </citation>
    <scope>NUCLEOTIDE SEQUENCE</scope>
</reference>
<feature type="compositionally biased region" description="Low complexity" evidence="11">
    <location>
        <begin position="449"/>
        <end position="472"/>
    </location>
</feature>
<evidence type="ECO:0000256" key="1">
    <source>
        <dbReference type="ARBA" id="ARBA00001941"/>
    </source>
</evidence>
<evidence type="ECO:0000313" key="15">
    <source>
        <dbReference type="Proteomes" id="UP001153365"/>
    </source>
</evidence>
<organism evidence="14 15">
    <name type="scientific">Phakopsora pachyrhizi</name>
    <name type="common">Asian soybean rust disease fungus</name>
    <dbReference type="NCBI Taxonomy" id="170000"/>
    <lineage>
        <taxon>Eukaryota</taxon>
        <taxon>Fungi</taxon>
        <taxon>Dikarya</taxon>
        <taxon>Basidiomycota</taxon>
        <taxon>Pucciniomycotina</taxon>
        <taxon>Pucciniomycetes</taxon>
        <taxon>Pucciniales</taxon>
        <taxon>Phakopsoraceae</taxon>
        <taxon>Phakopsora</taxon>
    </lineage>
</organism>
<feature type="transmembrane region" description="Helical" evidence="12">
    <location>
        <begin position="21"/>
        <end position="40"/>
    </location>
</feature>
<keyword evidence="5" id="KW-0119">Carbohydrate metabolism</keyword>
<dbReference type="PANTHER" id="PTHR10587:SF135">
    <property type="entry name" value="CHITIN DEACETYLASE 3"/>
    <property type="match status" value="1"/>
</dbReference>
<dbReference type="InterPro" id="IPR011330">
    <property type="entry name" value="Glyco_hydro/deAcase_b/a-brl"/>
</dbReference>
<dbReference type="PANTHER" id="PTHR10587">
    <property type="entry name" value="GLYCOSYL TRANSFERASE-RELATED"/>
    <property type="match status" value="1"/>
</dbReference>
<dbReference type="GO" id="GO:0006032">
    <property type="term" value="P:chitin catabolic process"/>
    <property type="evidence" value="ECO:0007669"/>
    <property type="project" value="UniProtKB-KW"/>
</dbReference>
<keyword evidence="6" id="KW-0170">Cobalt</keyword>
<sequence length="537" mass="60229">MMKKNHSSSLILSRINKVTPTSLMFLIIFISLTIVNSFVVNKVDNKEFYSEYPKSSFEVNDNSYRPSDPNKILDINHSKRSRLFIRHQTSINNNSINKNPFSPSSPIVYKNYPQSDQVGPKPLATWLEAYREAKASGLIPNFAPSVLKSSTNNDADGSPTYPYIPESRISDKKDICSWTISKCESSSDIVNSPKGVMGISFDDGPRIENDKLTKALNRFLRSNQQASTHFLIGSRILDSDRDLLRKVFDQPLKFDHLAVHTWSHPYMTTLSDEKVLGEIGWTIQIIYDYFNLLPAFWRPPYGDVDNRVRAICEHVFGLKTIMWSSDTNDWCLSDESNPNSDCAPNSGPQDLNQLVNQLKKIINQSSPQKQQQNNHSDSTSNYGVLSLEHELSVRTVQGFIQTFPLAKKLGYNTKSIPDLLGLPWYQSALDSNLSYGVLPSFKKENSTASQPQVSSTVISPSTPSSIDSTPSPNLDQSQNNSNCKIFNTKDFSSNKSCNNDSKHISPARRPSNEALGLIDSLNFFKIALCISISCILL</sequence>
<name>A0AAV0BC13_PHAPC</name>
<evidence type="ECO:0000256" key="5">
    <source>
        <dbReference type="ARBA" id="ARBA00023277"/>
    </source>
</evidence>
<dbReference type="InterPro" id="IPR050248">
    <property type="entry name" value="Polysacc_deacetylase_ArnD"/>
</dbReference>
<feature type="domain" description="NodB homology" evidence="13">
    <location>
        <begin position="195"/>
        <end position="414"/>
    </location>
</feature>
<dbReference type="Pfam" id="PF01522">
    <property type="entry name" value="Polysacc_deac_1"/>
    <property type="match status" value="1"/>
</dbReference>
<evidence type="ECO:0000256" key="4">
    <source>
        <dbReference type="ARBA" id="ARBA00023024"/>
    </source>
</evidence>
<evidence type="ECO:0000259" key="13">
    <source>
        <dbReference type="PROSITE" id="PS51677"/>
    </source>
</evidence>
<keyword evidence="3" id="KW-0325">Glycoprotein</keyword>
<dbReference type="GO" id="GO:0004099">
    <property type="term" value="F:chitin deacetylase activity"/>
    <property type="evidence" value="ECO:0007669"/>
    <property type="project" value="UniProtKB-EC"/>
</dbReference>
<keyword evidence="8" id="KW-0624">Polysaccharide degradation</keyword>
<evidence type="ECO:0000256" key="11">
    <source>
        <dbReference type="SAM" id="MobiDB-lite"/>
    </source>
</evidence>
<evidence type="ECO:0000256" key="2">
    <source>
        <dbReference type="ARBA" id="ARBA00004609"/>
    </source>
</evidence>
<dbReference type="GO" id="GO:0098552">
    <property type="term" value="C:side of membrane"/>
    <property type="evidence" value="ECO:0007669"/>
    <property type="project" value="UniProtKB-KW"/>
</dbReference>
<comment type="cofactor">
    <cofactor evidence="1">
        <name>Co(2+)</name>
        <dbReference type="ChEBI" id="CHEBI:48828"/>
    </cofactor>
</comment>
<dbReference type="AlphaFoldDB" id="A0AAV0BC13"/>
<evidence type="ECO:0000256" key="6">
    <source>
        <dbReference type="ARBA" id="ARBA00023285"/>
    </source>
</evidence>
<keyword evidence="12" id="KW-0472">Membrane</keyword>
<gene>
    <name evidence="14" type="ORF">PPACK8108_LOCUS18270</name>
</gene>
<evidence type="ECO:0000256" key="7">
    <source>
        <dbReference type="ARBA" id="ARBA00023288"/>
    </source>
</evidence>
<dbReference type="InterPro" id="IPR002509">
    <property type="entry name" value="NODB_dom"/>
</dbReference>
<evidence type="ECO:0000256" key="10">
    <source>
        <dbReference type="ARBA" id="ARBA00048494"/>
    </source>
</evidence>
<keyword evidence="7" id="KW-0449">Lipoprotein</keyword>
<comment type="caution">
    <text evidence="14">The sequence shown here is derived from an EMBL/GenBank/DDBJ whole genome shotgun (WGS) entry which is preliminary data.</text>
</comment>
<keyword evidence="3" id="KW-0336">GPI-anchor</keyword>
<evidence type="ECO:0000256" key="12">
    <source>
        <dbReference type="SAM" id="Phobius"/>
    </source>
</evidence>
<evidence type="ECO:0000256" key="9">
    <source>
        <dbReference type="ARBA" id="ARBA00024056"/>
    </source>
</evidence>
<keyword evidence="4" id="KW-0146">Chitin degradation</keyword>
<dbReference type="GO" id="GO:0005886">
    <property type="term" value="C:plasma membrane"/>
    <property type="evidence" value="ECO:0007669"/>
    <property type="project" value="UniProtKB-SubCell"/>
</dbReference>
<dbReference type="GO" id="GO:0000272">
    <property type="term" value="P:polysaccharide catabolic process"/>
    <property type="evidence" value="ECO:0007669"/>
    <property type="project" value="UniProtKB-KW"/>
</dbReference>
<keyword evidence="15" id="KW-1185">Reference proteome</keyword>
<dbReference type="PROSITE" id="PS51677">
    <property type="entry name" value="NODB"/>
    <property type="match status" value="1"/>
</dbReference>
<keyword evidence="12" id="KW-0812">Transmembrane</keyword>
<dbReference type="SUPFAM" id="SSF88713">
    <property type="entry name" value="Glycoside hydrolase/deacetylase"/>
    <property type="match status" value="1"/>
</dbReference>
<dbReference type="EC" id="3.5.1.41" evidence="9"/>
<dbReference type="GO" id="GO:0009272">
    <property type="term" value="P:fungal-type cell wall biogenesis"/>
    <property type="evidence" value="ECO:0007669"/>
    <property type="project" value="UniProtKB-ARBA"/>
</dbReference>
<keyword evidence="12" id="KW-1133">Transmembrane helix</keyword>
<evidence type="ECO:0000256" key="8">
    <source>
        <dbReference type="ARBA" id="ARBA00023326"/>
    </source>
</evidence>
<accession>A0AAV0BC13</accession>
<comment type="catalytic activity">
    <reaction evidence="10">
        <text>[(1-&gt;4)-N-acetyl-beta-D-glucosaminyl](n) + n H2O = chitosan + n acetate</text>
        <dbReference type="Rhea" id="RHEA:10464"/>
        <dbReference type="Rhea" id="RHEA-COMP:9593"/>
        <dbReference type="Rhea" id="RHEA-COMP:9597"/>
        <dbReference type="ChEBI" id="CHEBI:15377"/>
        <dbReference type="ChEBI" id="CHEBI:17029"/>
        <dbReference type="ChEBI" id="CHEBI:30089"/>
        <dbReference type="ChEBI" id="CHEBI:57704"/>
        <dbReference type="EC" id="3.5.1.41"/>
    </reaction>
    <physiologicalReaction direction="left-to-right" evidence="10">
        <dbReference type="Rhea" id="RHEA:10465"/>
    </physiologicalReaction>
</comment>
<evidence type="ECO:0000256" key="3">
    <source>
        <dbReference type="ARBA" id="ARBA00022622"/>
    </source>
</evidence>
<protein>
    <recommendedName>
        <fullName evidence="9">chitin deacetylase</fullName>
        <ecNumber evidence="9">3.5.1.41</ecNumber>
    </recommendedName>
</protein>
<proteinExistence type="predicted"/>
<dbReference type="Gene3D" id="3.20.20.370">
    <property type="entry name" value="Glycoside hydrolase/deacetylase"/>
    <property type="match status" value="1"/>
</dbReference>
<dbReference type="Proteomes" id="UP001153365">
    <property type="component" value="Unassembled WGS sequence"/>
</dbReference>